<evidence type="ECO:0000313" key="3">
    <source>
        <dbReference type="Proteomes" id="UP000634136"/>
    </source>
</evidence>
<protein>
    <submittedName>
        <fullName evidence="2">Uncharacterized protein</fullName>
    </submittedName>
</protein>
<name>A0A834SYV4_9FABA</name>
<gene>
    <name evidence="2" type="ORF">G2W53_032743</name>
</gene>
<comment type="caution">
    <text evidence="2">The sequence shown here is derived from an EMBL/GenBank/DDBJ whole genome shotgun (WGS) entry which is preliminary data.</text>
</comment>
<feature type="compositionally biased region" description="Basic and acidic residues" evidence="1">
    <location>
        <begin position="1"/>
        <end position="10"/>
    </location>
</feature>
<dbReference type="AlphaFoldDB" id="A0A834SYV4"/>
<dbReference type="Proteomes" id="UP000634136">
    <property type="component" value="Unassembled WGS sequence"/>
</dbReference>
<evidence type="ECO:0000313" key="2">
    <source>
        <dbReference type="EMBL" id="KAF7811767.1"/>
    </source>
</evidence>
<evidence type="ECO:0000256" key="1">
    <source>
        <dbReference type="SAM" id="MobiDB-lite"/>
    </source>
</evidence>
<sequence>MSGEERHERGTSSTTGWNRKQKEVVQQDQPPIWQVSHPRSSIFSQNAQWMYP</sequence>
<proteinExistence type="predicted"/>
<organism evidence="2 3">
    <name type="scientific">Senna tora</name>
    <dbReference type="NCBI Taxonomy" id="362788"/>
    <lineage>
        <taxon>Eukaryota</taxon>
        <taxon>Viridiplantae</taxon>
        <taxon>Streptophyta</taxon>
        <taxon>Embryophyta</taxon>
        <taxon>Tracheophyta</taxon>
        <taxon>Spermatophyta</taxon>
        <taxon>Magnoliopsida</taxon>
        <taxon>eudicotyledons</taxon>
        <taxon>Gunneridae</taxon>
        <taxon>Pentapetalae</taxon>
        <taxon>rosids</taxon>
        <taxon>fabids</taxon>
        <taxon>Fabales</taxon>
        <taxon>Fabaceae</taxon>
        <taxon>Caesalpinioideae</taxon>
        <taxon>Cassia clade</taxon>
        <taxon>Senna</taxon>
    </lineage>
</organism>
<keyword evidence="3" id="KW-1185">Reference proteome</keyword>
<dbReference type="EMBL" id="JAAIUW010000010">
    <property type="protein sequence ID" value="KAF7811767.1"/>
    <property type="molecule type" value="Genomic_DNA"/>
</dbReference>
<accession>A0A834SYV4</accession>
<feature type="region of interest" description="Disordered" evidence="1">
    <location>
        <begin position="1"/>
        <end position="39"/>
    </location>
</feature>
<reference evidence="2" key="1">
    <citation type="submission" date="2020-09" db="EMBL/GenBank/DDBJ databases">
        <title>Genome-Enabled Discovery of Anthraquinone Biosynthesis in Senna tora.</title>
        <authorList>
            <person name="Kang S.-H."/>
            <person name="Pandey R.P."/>
            <person name="Lee C.-M."/>
            <person name="Sim J.-S."/>
            <person name="Jeong J.-T."/>
            <person name="Choi B.-S."/>
            <person name="Jung M."/>
            <person name="Ginzburg D."/>
            <person name="Zhao K."/>
            <person name="Won S.Y."/>
            <person name="Oh T.-J."/>
            <person name="Yu Y."/>
            <person name="Kim N.-H."/>
            <person name="Lee O.R."/>
            <person name="Lee T.-H."/>
            <person name="Bashyal P."/>
            <person name="Kim T.-S."/>
            <person name="Lee W.-H."/>
            <person name="Kawkins C."/>
            <person name="Kim C.-K."/>
            <person name="Kim J.S."/>
            <person name="Ahn B.O."/>
            <person name="Rhee S.Y."/>
            <person name="Sohng J.K."/>
        </authorList>
    </citation>
    <scope>NUCLEOTIDE SEQUENCE</scope>
    <source>
        <tissue evidence="2">Leaf</tissue>
    </source>
</reference>